<gene>
    <name evidence="2" type="ORF">Taro_008184</name>
</gene>
<dbReference type="Proteomes" id="UP000652761">
    <property type="component" value="Unassembled WGS sequence"/>
</dbReference>
<name>A0A843TWW8_COLES</name>
<protein>
    <submittedName>
        <fullName evidence="2">Uncharacterized protein</fullName>
    </submittedName>
</protein>
<evidence type="ECO:0000256" key="1">
    <source>
        <dbReference type="SAM" id="MobiDB-lite"/>
    </source>
</evidence>
<dbReference type="EMBL" id="NMUH01000266">
    <property type="protein sequence ID" value="MQL75801.1"/>
    <property type="molecule type" value="Genomic_DNA"/>
</dbReference>
<keyword evidence="3" id="KW-1185">Reference proteome</keyword>
<organism evidence="2 3">
    <name type="scientific">Colocasia esculenta</name>
    <name type="common">Wild taro</name>
    <name type="synonym">Arum esculentum</name>
    <dbReference type="NCBI Taxonomy" id="4460"/>
    <lineage>
        <taxon>Eukaryota</taxon>
        <taxon>Viridiplantae</taxon>
        <taxon>Streptophyta</taxon>
        <taxon>Embryophyta</taxon>
        <taxon>Tracheophyta</taxon>
        <taxon>Spermatophyta</taxon>
        <taxon>Magnoliopsida</taxon>
        <taxon>Liliopsida</taxon>
        <taxon>Araceae</taxon>
        <taxon>Aroideae</taxon>
        <taxon>Colocasieae</taxon>
        <taxon>Colocasia</taxon>
    </lineage>
</organism>
<dbReference type="AlphaFoldDB" id="A0A843TWW8"/>
<comment type="caution">
    <text evidence="2">The sequence shown here is derived from an EMBL/GenBank/DDBJ whole genome shotgun (WGS) entry which is preliminary data.</text>
</comment>
<accession>A0A843TWW8</accession>
<sequence>MEGWQGGKCRKGNSQVGIFHTERATPNAKSREKNPPCQQVGDSNFNCPPTRLTQFGSTWARPVDRGFPLITMNWLHEALAEESGPNGCRAPIGSETGPNDLLDFCIPSCIRLLGPYLSRLNSPASLRSSDSCPKGGVNQVIPVADIEVRPMP</sequence>
<proteinExistence type="predicted"/>
<evidence type="ECO:0000313" key="2">
    <source>
        <dbReference type="EMBL" id="MQL75801.1"/>
    </source>
</evidence>
<reference evidence="2" key="1">
    <citation type="submission" date="2017-07" db="EMBL/GenBank/DDBJ databases">
        <title>Taro Niue Genome Assembly and Annotation.</title>
        <authorList>
            <person name="Atibalentja N."/>
            <person name="Keating K."/>
            <person name="Fields C.J."/>
        </authorList>
    </citation>
    <scope>NUCLEOTIDE SEQUENCE</scope>
    <source>
        <strain evidence="2">Niue_2</strain>
        <tissue evidence="2">Leaf</tissue>
    </source>
</reference>
<feature type="region of interest" description="Disordered" evidence="1">
    <location>
        <begin position="22"/>
        <end position="42"/>
    </location>
</feature>
<evidence type="ECO:0000313" key="3">
    <source>
        <dbReference type="Proteomes" id="UP000652761"/>
    </source>
</evidence>
<feature type="non-terminal residue" evidence="2">
    <location>
        <position position="152"/>
    </location>
</feature>